<dbReference type="EMBL" id="KN448799">
    <property type="protein sequence ID" value="KHG29267.1"/>
    <property type="molecule type" value="Genomic_DNA"/>
</dbReference>
<gene>
    <name evidence="1" type="ORF">F383_13012</name>
</gene>
<dbReference type="Proteomes" id="UP000032142">
    <property type="component" value="Unassembled WGS sequence"/>
</dbReference>
<evidence type="ECO:0000313" key="1">
    <source>
        <dbReference type="EMBL" id="KHG29267.1"/>
    </source>
</evidence>
<sequence>MDFLPTVTQLASLSGNSKINYLSCLINELSPLTLDARIR</sequence>
<keyword evidence="2" id="KW-1185">Reference proteome</keyword>
<name>A0A0B0PWP6_GOSAR</name>
<evidence type="ECO:0000313" key="2">
    <source>
        <dbReference type="Proteomes" id="UP000032142"/>
    </source>
</evidence>
<proteinExistence type="predicted"/>
<reference evidence="2" key="1">
    <citation type="submission" date="2014-09" db="EMBL/GenBank/DDBJ databases">
        <authorList>
            <person name="Mudge J."/>
            <person name="Ramaraj T."/>
            <person name="Lindquist I.E."/>
            <person name="Bharti A.K."/>
            <person name="Sundararajan A."/>
            <person name="Cameron C.T."/>
            <person name="Woodward J.E."/>
            <person name="May G.D."/>
            <person name="Brubaker C."/>
            <person name="Broadhvest J."/>
            <person name="Wilkins T.A."/>
        </authorList>
    </citation>
    <scope>NUCLEOTIDE SEQUENCE</scope>
    <source>
        <strain evidence="2">cv. AKA8401</strain>
    </source>
</reference>
<organism evidence="1 2">
    <name type="scientific">Gossypium arboreum</name>
    <name type="common">Tree cotton</name>
    <name type="synonym">Gossypium nanking</name>
    <dbReference type="NCBI Taxonomy" id="29729"/>
    <lineage>
        <taxon>Eukaryota</taxon>
        <taxon>Viridiplantae</taxon>
        <taxon>Streptophyta</taxon>
        <taxon>Embryophyta</taxon>
        <taxon>Tracheophyta</taxon>
        <taxon>Spermatophyta</taxon>
        <taxon>Magnoliopsida</taxon>
        <taxon>eudicotyledons</taxon>
        <taxon>Gunneridae</taxon>
        <taxon>Pentapetalae</taxon>
        <taxon>rosids</taxon>
        <taxon>malvids</taxon>
        <taxon>Malvales</taxon>
        <taxon>Malvaceae</taxon>
        <taxon>Malvoideae</taxon>
        <taxon>Gossypium</taxon>
    </lineage>
</organism>
<accession>A0A0B0PWP6</accession>
<protein>
    <submittedName>
        <fullName evidence="1">Uncharacterized protein</fullName>
    </submittedName>
</protein>
<dbReference type="AlphaFoldDB" id="A0A0B0PWP6"/>